<organism evidence="1">
    <name type="scientific">Leptospirillum ferriphilum</name>
    <dbReference type="NCBI Taxonomy" id="178606"/>
    <lineage>
        <taxon>Bacteria</taxon>
        <taxon>Pseudomonadati</taxon>
        <taxon>Nitrospirota</taxon>
        <taxon>Nitrospiria</taxon>
        <taxon>Nitrospirales</taxon>
        <taxon>Nitrospiraceae</taxon>
        <taxon>Leptospirillum</taxon>
    </lineage>
</organism>
<dbReference type="OrthoDB" id="9796641at2"/>
<reference evidence="1" key="1">
    <citation type="submission" date="2017-12" db="EMBL/GenBank/DDBJ databases">
        <authorList>
            <consortium name="SysMetEx"/>
        </authorList>
    </citation>
    <scope>NUCLEOTIDE SEQUENCE</scope>
    <source>
        <strain evidence="1">Pb_238</strain>
    </source>
</reference>
<dbReference type="Pfam" id="PF14384">
    <property type="entry name" value="BrnA_antitoxin"/>
    <property type="match status" value="1"/>
</dbReference>
<dbReference type="EMBL" id="LT966316">
    <property type="protein sequence ID" value="SOU92605.1"/>
    <property type="molecule type" value="Genomic_DNA"/>
</dbReference>
<dbReference type="InterPro" id="IPR025528">
    <property type="entry name" value="BrnA_antitoxin"/>
</dbReference>
<dbReference type="AlphaFoldDB" id="A0A2I2MFX3"/>
<evidence type="ECO:0000313" key="1">
    <source>
        <dbReference type="EMBL" id="SOU92605.1"/>
    </source>
</evidence>
<protein>
    <submittedName>
        <fullName evidence="1">BrnA antitoxin of type II toxin-antitoxin system</fullName>
    </submittedName>
</protein>
<sequence>MTEKKNVSKTTWTDPDDAPELTDEWFEGADLMEGPRLVRRGRPSSGKKKVLLSVRYSQEVVDYFRATGEGWQTRMDAVLKMWIDQHR</sequence>
<gene>
    <name evidence="1" type="ORF">LFTS_01232</name>
</gene>
<dbReference type="RefSeq" id="WP_099590529.1">
    <property type="nucleotide sequence ID" value="NZ_OBMB01000001.1"/>
</dbReference>
<accession>A0A2I2MFX3</accession>
<name>A0A2I2MFX3_9BACT</name>
<proteinExistence type="predicted"/>